<dbReference type="AlphaFoldDB" id="A0A9X8ZH20"/>
<evidence type="ECO:0000313" key="4">
    <source>
        <dbReference type="Proteomes" id="UP000309170"/>
    </source>
</evidence>
<dbReference type="GO" id="GO:0030288">
    <property type="term" value="C:outer membrane-bounded periplasmic space"/>
    <property type="evidence" value="ECO:0007669"/>
    <property type="project" value="TreeGrafter"/>
</dbReference>
<dbReference type="NCBIfam" id="TIGR02669">
    <property type="entry name" value="SpoIID_LytB"/>
    <property type="match status" value="1"/>
</dbReference>
<dbReference type="InterPro" id="IPR014225">
    <property type="entry name" value="Spore_II_D_firmicutes"/>
</dbReference>
<dbReference type="InterPro" id="IPR051922">
    <property type="entry name" value="Bact_Sporulation_Assoc"/>
</dbReference>
<name>A0A9X8ZH20_9BACI</name>
<dbReference type="PANTHER" id="PTHR30032:SF4">
    <property type="entry name" value="AMIDASE ENHANCER"/>
    <property type="match status" value="1"/>
</dbReference>
<proteinExistence type="predicted"/>
<evidence type="ECO:0000259" key="2">
    <source>
        <dbReference type="Pfam" id="PF08486"/>
    </source>
</evidence>
<keyword evidence="1" id="KW-1133">Transmembrane helix</keyword>
<dbReference type="Pfam" id="PF08486">
    <property type="entry name" value="SpoIID"/>
    <property type="match status" value="1"/>
</dbReference>
<dbReference type="Proteomes" id="UP000309170">
    <property type="component" value="Unassembled WGS sequence"/>
</dbReference>
<reference evidence="3 4" key="1">
    <citation type="journal article" date="2019" name="Environ. Microbiol.">
        <title>An active ?-lactamase is a part of an orchestrated cell wall stress resistance network of Bacillus subtilis and related rhizosphere species.</title>
        <authorList>
            <person name="Bucher T."/>
            <person name="Keren-Paz A."/>
            <person name="Hausser J."/>
            <person name="Olender T."/>
            <person name="Cytryn E."/>
            <person name="Kolodkin-Gal I."/>
        </authorList>
    </citation>
    <scope>NUCLEOTIDE SEQUENCE [LARGE SCALE GENOMIC DNA]</scope>
    <source>
        <strain evidence="3 4">I4</strain>
    </source>
</reference>
<accession>A0A9X8ZH20</accession>
<evidence type="ECO:0000313" key="3">
    <source>
        <dbReference type="EMBL" id="TKH11002.1"/>
    </source>
</evidence>
<dbReference type="GO" id="GO:0030435">
    <property type="term" value="P:sporulation resulting in formation of a cellular spore"/>
    <property type="evidence" value="ECO:0007669"/>
    <property type="project" value="InterPro"/>
</dbReference>
<keyword evidence="1" id="KW-0812">Transmembrane</keyword>
<dbReference type="NCBIfam" id="TIGR02870">
    <property type="entry name" value="spore_II_D"/>
    <property type="match status" value="1"/>
</dbReference>
<feature type="domain" description="Sporulation stage II protein D amidase enhancer LytB N-terminal" evidence="2">
    <location>
        <begin position="82"/>
        <end position="187"/>
    </location>
</feature>
<protein>
    <submittedName>
        <fullName evidence="3">Stage II sporulation protein D</fullName>
    </submittedName>
</protein>
<dbReference type="EMBL" id="SZNT01000175">
    <property type="protein sequence ID" value="TKH11002.1"/>
    <property type="molecule type" value="Genomic_DNA"/>
</dbReference>
<comment type="caution">
    <text evidence="3">The sequence shown here is derived from an EMBL/GenBank/DDBJ whole genome shotgun (WGS) entry which is preliminary data.</text>
</comment>
<evidence type="ECO:0000256" key="1">
    <source>
        <dbReference type="SAM" id="Phobius"/>
    </source>
</evidence>
<dbReference type="InterPro" id="IPR013693">
    <property type="entry name" value="SpoIID/LytB_N"/>
</dbReference>
<gene>
    <name evidence="3" type="primary">spoIID</name>
    <name evidence="3" type="ORF">FC678_13155</name>
</gene>
<organism evidence="3 4">
    <name type="scientific">Peribacillus simplex</name>
    <dbReference type="NCBI Taxonomy" id="1478"/>
    <lineage>
        <taxon>Bacteria</taxon>
        <taxon>Bacillati</taxon>
        <taxon>Bacillota</taxon>
        <taxon>Bacilli</taxon>
        <taxon>Bacillales</taxon>
        <taxon>Bacillaceae</taxon>
        <taxon>Peribacillus</taxon>
    </lineage>
</organism>
<dbReference type="InterPro" id="IPR013486">
    <property type="entry name" value="SpoIID/LytB"/>
</dbReference>
<keyword evidence="1" id="KW-0472">Membrane</keyword>
<dbReference type="OrthoDB" id="9794671at2"/>
<dbReference type="PANTHER" id="PTHR30032">
    <property type="entry name" value="N-ACETYLMURAMOYL-L-ALANINE AMIDASE-RELATED"/>
    <property type="match status" value="1"/>
</dbReference>
<sequence length="360" mass="39939">MRFTAEKTSVGRLRNLKAIKPMIVLFIAVAFVIIMIPAVLVLPFSNEKTSGQLTEELEKKVKNEGKEVAANEMSSVEVAVYRTSAKKIEKLPIESYLTGVVAAEMPADFEEEALKAQALTARTYIVNQLISESRLGLPDGADVSDTVMHQVYKNNDELKKQWGSDYKSKMQKINKAIKETAGQILTYEGKPITATFFSTSNGYTENSEDYWQAEFPYLKSVSSPWDKEESPKFYNKVVVDTADFEKKLGVSLSSGTSIGTVIERTSGNRVGVVEIGGKKMTGKQIREKLGLTSSDFDWERQGNQIVITTKGSGHGVGMSQYGANGMAREGKTYEDIVKYYYKGVKVQSSSKWLNTMTAKK</sequence>
<feature type="transmembrane region" description="Helical" evidence="1">
    <location>
        <begin position="21"/>
        <end position="44"/>
    </location>
</feature>